<comment type="catalytic activity">
    <reaction evidence="2">
        <text>oxidized coenzyme F420-(gamma-L-Glu)(n) + a quinol + H(+) = reduced coenzyme F420-(gamma-L-Glu)(n) + a quinone</text>
        <dbReference type="Rhea" id="RHEA:39663"/>
        <dbReference type="Rhea" id="RHEA-COMP:12939"/>
        <dbReference type="Rhea" id="RHEA-COMP:14378"/>
        <dbReference type="ChEBI" id="CHEBI:15378"/>
        <dbReference type="ChEBI" id="CHEBI:24646"/>
        <dbReference type="ChEBI" id="CHEBI:132124"/>
        <dbReference type="ChEBI" id="CHEBI:133980"/>
        <dbReference type="ChEBI" id="CHEBI:139511"/>
    </reaction>
</comment>
<organism evidence="3 4">
    <name type="scientific">Pseudonocardia autotrophica</name>
    <name type="common">Amycolata autotrophica</name>
    <name type="synonym">Nocardia autotrophica</name>
    <dbReference type="NCBI Taxonomy" id="2074"/>
    <lineage>
        <taxon>Bacteria</taxon>
        <taxon>Bacillati</taxon>
        <taxon>Actinomycetota</taxon>
        <taxon>Actinomycetes</taxon>
        <taxon>Pseudonocardiales</taxon>
        <taxon>Pseudonocardiaceae</taxon>
        <taxon>Pseudonocardia</taxon>
    </lineage>
</organism>
<dbReference type="GO" id="GO:0005886">
    <property type="term" value="C:plasma membrane"/>
    <property type="evidence" value="ECO:0007669"/>
    <property type="project" value="TreeGrafter"/>
</dbReference>
<dbReference type="PANTHER" id="PTHR39428">
    <property type="entry name" value="F420H(2)-DEPENDENT QUINONE REDUCTASE RV1261C"/>
    <property type="match status" value="1"/>
</dbReference>
<gene>
    <name evidence="3" type="primary">ddn_1</name>
    <name evidence="3" type="ORF">BG845_01664</name>
</gene>
<evidence type="ECO:0000256" key="1">
    <source>
        <dbReference type="ARBA" id="ARBA00008710"/>
    </source>
</evidence>
<dbReference type="SUPFAM" id="SSF50475">
    <property type="entry name" value="FMN-binding split barrel"/>
    <property type="match status" value="1"/>
</dbReference>
<dbReference type="GO" id="GO:0070967">
    <property type="term" value="F:coenzyme F420 binding"/>
    <property type="evidence" value="ECO:0007669"/>
    <property type="project" value="TreeGrafter"/>
</dbReference>
<keyword evidence="4" id="KW-1185">Reference proteome</keyword>
<dbReference type="AlphaFoldDB" id="A0A1Y2N3X6"/>
<dbReference type="EMBL" id="MIGB01000006">
    <property type="protein sequence ID" value="OSY42166.1"/>
    <property type="molecule type" value="Genomic_DNA"/>
</dbReference>
<dbReference type="InterPro" id="IPR012349">
    <property type="entry name" value="Split_barrel_FMN-bd"/>
</dbReference>
<keyword evidence="3" id="KW-0560">Oxidoreductase</keyword>
<evidence type="ECO:0000313" key="4">
    <source>
        <dbReference type="Proteomes" id="UP000194360"/>
    </source>
</evidence>
<sequence length="143" mass="16184">MPRKLDFFARHFNKVHQKLFRASRGRIGARMMGVDLVALTTTGRKSGRRRTSMVGAPIVEDDMVVVMASYAAGPTNPQWYFNLLADPEVEILVRNRTRKMTAREAEGSELTEVWARVAAKTPALDRYQARTDRRIPLIVLTPA</sequence>
<dbReference type="Pfam" id="PF04075">
    <property type="entry name" value="F420H2_quin_red"/>
    <property type="match status" value="1"/>
</dbReference>
<name>A0A1Y2N3X6_PSEAH</name>
<dbReference type="PANTHER" id="PTHR39428:SF1">
    <property type="entry name" value="F420H(2)-DEPENDENT QUINONE REDUCTASE RV1261C"/>
    <property type="match status" value="1"/>
</dbReference>
<dbReference type="GO" id="GO:0052755">
    <property type="term" value="F:coenzyme F420H2:quinone oxidoreductase activity"/>
    <property type="evidence" value="ECO:0007669"/>
    <property type="project" value="RHEA"/>
</dbReference>
<dbReference type="InterPro" id="IPR004378">
    <property type="entry name" value="F420H2_quin_Rdtase"/>
</dbReference>
<evidence type="ECO:0000256" key="2">
    <source>
        <dbReference type="ARBA" id="ARBA00049106"/>
    </source>
</evidence>
<protein>
    <submittedName>
        <fullName evidence="3">Deazaflavin-dependent nitroreductase</fullName>
        <ecNumber evidence="3">1.-.-.-</ecNumber>
    </submittedName>
</protein>
<dbReference type="Gene3D" id="2.30.110.10">
    <property type="entry name" value="Electron Transport, Fmn-binding Protein, Chain A"/>
    <property type="match status" value="1"/>
</dbReference>
<dbReference type="NCBIfam" id="TIGR00026">
    <property type="entry name" value="hi_GC_TIGR00026"/>
    <property type="match status" value="1"/>
</dbReference>
<dbReference type="Proteomes" id="UP000194360">
    <property type="component" value="Unassembled WGS sequence"/>
</dbReference>
<comment type="caution">
    <text evidence="3">The sequence shown here is derived from an EMBL/GenBank/DDBJ whole genome shotgun (WGS) entry which is preliminary data.</text>
</comment>
<accession>A0A1Y2N3X6</accession>
<proteinExistence type="inferred from homology"/>
<comment type="similarity">
    <text evidence="1">Belongs to the F420H(2)-dependent quinone reductase family.</text>
</comment>
<reference evidence="3 4" key="1">
    <citation type="submission" date="2016-09" db="EMBL/GenBank/DDBJ databases">
        <title>Pseudonocardia autotrophica DSM535, a candidate organism with high potential of specific P450 cytochromes.</title>
        <authorList>
            <person name="Grumaz C."/>
            <person name="Vainshtein Y."/>
            <person name="Kirstahler P."/>
            <person name="Sohn K."/>
        </authorList>
    </citation>
    <scope>NUCLEOTIDE SEQUENCE [LARGE SCALE GENOMIC DNA]</scope>
    <source>
        <strain evidence="3 4">DSM 535</strain>
    </source>
</reference>
<dbReference type="EC" id="1.-.-.-" evidence="3"/>
<evidence type="ECO:0000313" key="3">
    <source>
        <dbReference type="EMBL" id="OSY42166.1"/>
    </source>
</evidence>
<dbReference type="STRING" id="2074.BG845_01664"/>